<dbReference type="Gene3D" id="2.60.460.10">
    <property type="entry name" value="protein yfey like domain"/>
    <property type="match status" value="1"/>
</dbReference>
<dbReference type="EMBL" id="WAAU01000030">
    <property type="protein sequence ID" value="KAB1153903.1"/>
    <property type="molecule type" value="Genomic_DNA"/>
</dbReference>
<dbReference type="InterPro" id="IPR010938">
    <property type="entry name" value="DUF1131"/>
</dbReference>
<reference evidence="1 2" key="1">
    <citation type="submission" date="2019-09" db="EMBL/GenBank/DDBJ databases">
        <authorList>
            <person name="Cao W.R."/>
        </authorList>
    </citation>
    <scope>NUCLEOTIDE SEQUENCE [LARGE SCALE GENOMIC DNA]</scope>
    <source>
        <strain evidence="2">a4</strain>
    </source>
</reference>
<gene>
    <name evidence="1" type="ORF">F7018_15565</name>
</gene>
<dbReference type="InterPro" id="IPR038714">
    <property type="entry name" value="YfeY-like_sf"/>
</dbReference>
<dbReference type="Proteomes" id="UP000467305">
    <property type="component" value="Unassembled WGS sequence"/>
</dbReference>
<dbReference type="OrthoDB" id="1493488at2"/>
<comment type="caution">
    <text evidence="1">The sequence shown here is derived from an EMBL/GenBank/DDBJ whole genome shotgun (WGS) entry which is preliminary data.</text>
</comment>
<sequence>MANVLEFLLTKFIKKYNMKKLLFFLVLIISTTISCKQKKTSKKTTEFSITNNGINNINLQECITIDNLQTTFPSYTIISKVGQQDGPDYRYFEVSKDNTILNFIMNEQKTCIINEINAQTNLEDMYGVKVGMTYEEVKKLRPNISHKTDFHFHTILSEPNSNLQYEISGTYNGPDKQDFIYEEVKKWKVVQFIIREH</sequence>
<accession>A0A7J5A8X2</accession>
<evidence type="ECO:0000313" key="1">
    <source>
        <dbReference type="EMBL" id="KAB1153903.1"/>
    </source>
</evidence>
<name>A0A7J5A8X2_9FLAO</name>
<keyword evidence="2" id="KW-1185">Reference proteome</keyword>
<protein>
    <submittedName>
        <fullName evidence="1">DUF1131 family protein</fullName>
    </submittedName>
</protein>
<proteinExistence type="predicted"/>
<dbReference type="Pfam" id="PF06572">
    <property type="entry name" value="DUF1131"/>
    <property type="match status" value="1"/>
</dbReference>
<organism evidence="1 2">
    <name type="scientific">Tenacibaculum aiptasiae</name>
    <dbReference type="NCBI Taxonomy" id="426481"/>
    <lineage>
        <taxon>Bacteria</taxon>
        <taxon>Pseudomonadati</taxon>
        <taxon>Bacteroidota</taxon>
        <taxon>Flavobacteriia</taxon>
        <taxon>Flavobacteriales</taxon>
        <taxon>Flavobacteriaceae</taxon>
        <taxon>Tenacibaculum</taxon>
    </lineage>
</organism>
<dbReference type="AlphaFoldDB" id="A0A7J5A8X2"/>
<evidence type="ECO:0000313" key="2">
    <source>
        <dbReference type="Proteomes" id="UP000467305"/>
    </source>
</evidence>